<dbReference type="GO" id="GO:0007167">
    <property type="term" value="P:enzyme-linked receptor protein signaling pathway"/>
    <property type="evidence" value="ECO:0007669"/>
    <property type="project" value="TreeGrafter"/>
</dbReference>
<dbReference type="CDD" id="cd00173">
    <property type="entry name" value="SH2"/>
    <property type="match status" value="1"/>
</dbReference>
<dbReference type="InterPro" id="IPR051184">
    <property type="entry name" value="Tyrosine-phos_adapter"/>
</dbReference>
<comment type="caution">
    <text evidence="5">The sequence shown here is derived from an EMBL/GenBank/DDBJ whole genome shotgun (WGS) entry which is preliminary data.</text>
</comment>
<accession>A0A8B6ER84</accession>
<dbReference type="OrthoDB" id="10053436at2759"/>
<protein>
    <recommendedName>
        <fullName evidence="4">SH2 domain-containing protein</fullName>
    </recommendedName>
</protein>
<dbReference type="PRINTS" id="PR00401">
    <property type="entry name" value="SH2DOMAIN"/>
</dbReference>
<dbReference type="GO" id="GO:0030971">
    <property type="term" value="F:receptor tyrosine kinase binding"/>
    <property type="evidence" value="ECO:0007669"/>
    <property type="project" value="TreeGrafter"/>
</dbReference>
<proteinExistence type="predicted"/>
<dbReference type="InterPro" id="IPR000980">
    <property type="entry name" value="SH2"/>
</dbReference>
<dbReference type="SUPFAM" id="SSF55550">
    <property type="entry name" value="SH2 domain"/>
    <property type="match status" value="1"/>
</dbReference>
<gene>
    <name evidence="5" type="ORF">MGAL_10B016535</name>
</gene>
<evidence type="ECO:0000259" key="4">
    <source>
        <dbReference type="PROSITE" id="PS50001"/>
    </source>
</evidence>
<evidence type="ECO:0000313" key="5">
    <source>
        <dbReference type="EMBL" id="VDI37760.1"/>
    </source>
</evidence>
<keyword evidence="6" id="KW-1185">Reference proteome</keyword>
<dbReference type="AlphaFoldDB" id="A0A8B6ER84"/>
<dbReference type="PANTHER" id="PTHR19969:SF5">
    <property type="entry name" value="CRK-LIKE PROTEIN"/>
    <property type="match status" value="1"/>
</dbReference>
<sequence>MSKRAYCSSPISESGLPCVQDTNPAAMPAEETDTETFLCLRSTSHEKVDTADLGKEITSQVVDSIQRERRLSDKGNPLDQEKGHTCDRQESASSDASSFVGVGSSVFGSSGYQTEYPAASVLLSNILRLVKLFGPIRKENNSCVLLNQLHQLLRRSLKKRDQDSNKMSTWFVGEMSRQEADDLLLNNNCKDKTYLIRISGTDGEDGDFALSVRHENHCHHLKIQGNPKKALSEEPYNAQLKFDGEFFKSLPDIIDHINMGDIQLDDDTKDNQCSSISCLRVHQYSPLNGVMSGYEKNK</sequence>
<dbReference type="SMART" id="SM00252">
    <property type="entry name" value="SH2"/>
    <property type="match status" value="1"/>
</dbReference>
<evidence type="ECO:0000313" key="6">
    <source>
        <dbReference type="Proteomes" id="UP000596742"/>
    </source>
</evidence>
<name>A0A8B6ER84_MYTGA</name>
<dbReference type="Gene3D" id="3.30.505.10">
    <property type="entry name" value="SH2 domain"/>
    <property type="match status" value="1"/>
</dbReference>
<feature type="compositionally biased region" description="Basic and acidic residues" evidence="3">
    <location>
        <begin position="79"/>
        <end position="90"/>
    </location>
</feature>
<dbReference type="GO" id="GO:0016477">
    <property type="term" value="P:cell migration"/>
    <property type="evidence" value="ECO:0007669"/>
    <property type="project" value="TreeGrafter"/>
</dbReference>
<dbReference type="Proteomes" id="UP000596742">
    <property type="component" value="Unassembled WGS sequence"/>
</dbReference>
<evidence type="ECO:0000256" key="3">
    <source>
        <dbReference type="SAM" id="MobiDB-lite"/>
    </source>
</evidence>
<organism evidence="5 6">
    <name type="scientific">Mytilus galloprovincialis</name>
    <name type="common">Mediterranean mussel</name>
    <dbReference type="NCBI Taxonomy" id="29158"/>
    <lineage>
        <taxon>Eukaryota</taxon>
        <taxon>Metazoa</taxon>
        <taxon>Spiralia</taxon>
        <taxon>Lophotrochozoa</taxon>
        <taxon>Mollusca</taxon>
        <taxon>Bivalvia</taxon>
        <taxon>Autobranchia</taxon>
        <taxon>Pteriomorphia</taxon>
        <taxon>Mytilida</taxon>
        <taxon>Mytiloidea</taxon>
        <taxon>Mytilidae</taxon>
        <taxon>Mytilinae</taxon>
        <taxon>Mytilus</taxon>
    </lineage>
</organism>
<keyword evidence="1 2" id="KW-0727">SH2 domain</keyword>
<dbReference type="InterPro" id="IPR036860">
    <property type="entry name" value="SH2_dom_sf"/>
</dbReference>
<dbReference type="GO" id="GO:0005737">
    <property type="term" value="C:cytoplasm"/>
    <property type="evidence" value="ECO:0007669"/>
    <property type="project" value="TreeGrafter"/>
</dbReference>
<evidence type="ECO:0000256" key="1">
    <source>
        <dbReference type="ARBA" id="ARBA00022999"/>
    </source>
</evidence>
<feature type="region of interest" description="Disordered" evidence="3">
    <location>
        <begin position="67"/>
        <end position="92"/>
    </location>
</feature>
<dbReference type="EMBL" id="UYJE01005487">
    <property type="protein sequence ID" value="VDI37760.1"/>
    <property type="molecule type" value="Genomic_DNA"/>
</dbReference>
<dbReference type="PROSITE" id="PS50001">
    <property type="entry name" value="SH2"/>
    <property type="match status" value="1"/>
</dbReference>
<dbReference type="PANTHER" id="PTHR19969">
    <property type="entry name" value="SH2-SH3 ADAPTOR PROTEIN-RELATED"/>
    <property type="match status" value="1"/>
</dbReference>
<feature type="domain" description="SH2" evidence="4">
    <location>
        <begin position="170"/>
        <end position="256"/>
    </location>
</feature>
<feature type="region of interest" description="Disordered" evidence="3">
    <location>
        <begin position="1"/>
        <end position="25"/>
    </location>
</feature>
<reference evidence="5" key="1">
    <citation type="submission" date="2018-11" db="EMBL/GenBank/DDBJ databases">
        <authorList>
            <person name="Alioto T."/>
            <person name="Alioto T."/>
        </authorList>
    </citation>
    <scope>NUCLEOTIDE SEQUENCE</scope>
</reference>
<dbReference type="GO" id="GO:0035591">
    <property type="term" value="F:signaling adaptor activity"/>
    <property type="evidence" value="ECO:0007669"/>
    <property type="project" value="TreeGrafter"/>
</dbReference>
<evidence type="ECO:0000256" key="2">
    <source>
        <dbReference type="PROSITE-ProRule" id="PRU00191"/>
    </source>
</evidence>
<dbReference type="Pfam" id="PF00017">
    <property type="entry name" value="SH2"/>
    <property type="match status" value="1"/>
</dbReference>